<keyword evidence="1" id="KW-0812">Transmembrane</keyword>
<gene>
    <name evidence="3" type="ORF">ABEB36_005265</name>
</gene>
<evidence type="ECO:0000313" key="4">
    <source>
        <dbReference type="Proteomes" id="UP001566132"/>
    </source>
</evidence>
<dbReference type="Proteomes" id="UP001566132">
    <property type="component" value="Unassembled WGS sequence"/>
</dbReference>
<dbReference type="AlphaFoldDB" id="A0ABD1F1G4"/>
<protein>
    <submittedName>
        <fullName evidence="3">Uncharacterized protein</fullName>
    </submittedName>
</protein>
<sequence length="211" mass="24457">MYHTGFMILFIVIIKVNSHEDRYSIVDVKSLSLLPLDGLLNIKKNLLDFVPIDDDHNSTATDENTPSASPLIGLNKKSSDVHYDEDKYEKKSVNKIFQSSVTSLAFLAFGGYLLFLVITAIKNKPQYYPMYDPNNTQIMQAMLNSEIHRRKKKKKPIKGNSYYSYKEDEEDDSMKKMHKLFKQRNLSNELEIDNLYQGLIDLCEGYRKILD</sequence>
<reference evidence="3 4" key="1">
    <citation type="submission" date="2024-05" db="EMBL/GenBank/DDBJ databases">
        <title>Genetic variation in Jamaican populations of the coffee berry borer (Hypothenemus hampei).</title>
        <authorList>
            <person name="Errbii M."/>
            <person name="Myrie A."/>
        </authorList>
    </citation>
    <scope>NUCLEOTIDE SEQUENCE [LARGE SCALE GENOMIC DNA]</scope>
    <source>
        <strain evidence="3">JA-Hopewell-2020-01-JO</strain>
        <tissue evidence="3">Whole body</tissue>
    </source>
</reference>
<feature type="transmembrane region" description="Helical" evidence="1">
    <location>
        <begin position="96"/>
        <end position="121"/>
    </location>
</feature>
<organism evidence="3 4">
    <name type="scientific">Hypothenemus hampei</name>
    <name type="common">Coffee berry borer</name>
    <dbReference type="NCBI Taxonomy" id="57062"/>
    <lineage>
        <taxon>Eukaryota</taxon>
        <taxon>Metazoa</taxon>
        <taxon>Ecdysozoa</taxon>
        <taxon>Arthropoda</taxon>
        <taxon>Hexapoda</taxon>
        <taxon>Insecta</taxon>
        <taxon>Pterygota</taxon>
        <taxon>Neoptera</taxon>
        <taxon>Endopterygota</taxon>
        <taxon>Coleoptera</taxon>
        <taxon>Polyphaga</taxon>
        <taxon>Cucujiformia</taxon>
        <taxon>Curculionidae</taxon>
        <taxon>Scolytinae</taxon>
        <taxon>Hypothenemus</taxon>
    </lineage>
</organism>
<keyword evidence="2" id="KW-0732">Signal</keyword>
<evidence type="ECO:0000256" key="2">
    <source>
        <dbReference type="SAM" id="SignalP"/>
    </source>
</evidence>
<accession>A0ABD1F1G4</accession>
<keyword evidence="4" id="KW-1185">Reference proteome</keyword>
<comment type="caution">
    <text evidence="3">The sequence shown here is derived from an EMBL/GenBank/DDBJ whole genome shotgun (WGS) entry which is preliminary data.</text>
</comment>
<evidence type="ECO:0000313" key="3">
    <source>
        <dbReference type="EMBL" id="KAL1505784.1"/>
    </source>
</evidence>
<keyword evidence="1" id="KW-1133">Transmembrane helix</keyword>
<keyword evidence="1" id="KW-0472">Membrane</keyword>
<feature type="chain" id="PRO_5044746860" evidence="2">
    <location>
        <begin position="19"/>
        <end position="211"/>
    </location>
</feature>
<feature type="signal peptide" evidence="2">
    <location>
        <begin position="1"/>
        <end position="18"/>
    </location>
</feature>
<name>A0ABD1F1G4_HYPHA</name>
<proteinExistence type="predicted"/>
<dbReference type="EMBL" id="JBDJPC010000004">
    <property type="protein sequence ID" value="KAL1505784.1"/>
    <property type="molecule type" value="Genomic_DNA"/>
</dbReference>
<evidence type="ECO:0000256" key="1">
    <source>
        <dbReference type="SAM" id="Phobius"/>
    </source>
</evidence>